<protein>
    <submittedName>
        <fullName evidence="2">Uncharacterized protein</fullName>
    </submittedName>
</protein>
<name>A0A813KAV2_POLGL</name>
<feature type="compositionally biased region" description="Polar residues" evidence="1">
    <location>
        <begin position="90"/>
        <end position="108"/>
    </location>
</feature>
<accession>A0A813KAV2</accession>
<gene>
    <name evidence="2" type="ORF">PGLA2088_LOCUS30073</name>
</gene>
<sequence>MALRCSNSSTPRRSHCTTTDEGRRSQTQLLQASFADPAPMLQLLSKQLQQQQLQRPQQPQQQQQQQQQQPNLAQQLQQQRQRQHVRQRPSSATQLRSSQSATQVSVATPWQDRRGAVLRSGSATRSASKAHCFERVPLAQTHVNLQDLRAMTPVKTPTLAQRHQDGR</sequence>
<organism evidence="2 3">
    <name type="scientific">Polarella glacialis</name>
    <name type="common">Dinoflagellate</name>
    <dbReference type="NCBI Taxonomy" id="89957"/>
    <lineage>
        <taxon>Eukaryota</taxon>
        <taxon>Sar</taxon>
        <taxon>Alveolata</taxon>
        <taxon>Dinophyceae</taxon>
        <taxon>Suessiales</taxon>
        <taxon>Suessiaceae</taxon>
        <taxon>Polarella</taxon>
    </lineage>
</organism>
<proteinExistence type="predicted"/>
<evidence type="ECO:0000313" key="2">
    <source>
        <dbReference type="EMBL" id="CAE8696997.1"/>
    </source>
</evidence>
<reference evidence="2" key="1">
    <citation type="submission" date="2021-02" db="EMBL/GenBank/DDBJ databases">
        <authorList>
            <person name="Dougan E. K."/>
            <person name="Rhodes N."/>
            <person name="Thang M."/>
            <person name="Chan C."/>
        </authorList>
    </citation>
    <scope>NUCLEOTIDE SEQUENCE</scope>
</reference>
<feature type="region of interest" description="Disordered" evidence="1">
    <location>
        <begin position="47"/>
        <end position="108"/>
    </location>
</feature>
<comment type="caution">
    <text evidence="2">The sequence shown here is derived from an EMBL/GenBank/DDBJ whole genome shotgun (WGS) entry which is preliminary data.</text>
</comment>
<feature type="compositionally biased region" description="Polar residues" evidence="1">
    <location>
        <begin position="1"/>
        <end position="17"/>
    </location>
</feature>
<dbReference type="AlphaFoldDB" id="A0A813KAV2"/>
<evidence type="ECO:0000256" key="1">
    <source>
        <dbReference type="SAM" id="MobiDB-lite"/>
    </source>
</evidence>
<dbReference type="EMBL" id="CAJNNW010028625">
    <property type="protein sequence ID" value="CAE8696997.1"/>
    <property type="molecule type" value="Genomic_DNA"/>
</dbReference>
<feature type="region of interest" description="Disordered" evidence="1">
    <location>
        <begin position="1"/>
        <end position="24"/>
    </location>
</feature>
<feature type="compositionally biased region" description="Low complexity" evidence="1">
    <location>
        <begin position="47"/>
        <end position="80"/>
    </location>
</feature>
<evidence type="ECO:0000313" key="3">
    <source>
        <dbReference type="Proteomes" id="UP000626109"/>
    </source>
</evidence>
<dbReference type="Proteomes" id="UP000626109">
    <property type="component" value="Unassembled WGS sequence"/>
</dbReference>